<accession>A0ABC8TF59</accession>
<dbReference type="Pfam" id="PF04818">
    <property type="entry name" value="CID"/>
    <property type="match status" value="1"/>
</dbReference>
<feature type="region of interest" description="Disordered" evidence="2">
    <location>
        <begin position="388"/>
        <end position="419"/>
    </location>
</feature>
<keyword evidence="1" id="KW-0507">mRNA processing</keyword>
<dbReference type="PANTHER" id="PTHR15921:SF3">
    <property type="entry name" value="PRE-MRNA CLEAVAGE COMPLEX 2 PROTEIN PCF11"/>
    <property type="match status" value="1"/>
</dbReference>
<dbReference type="AlphaFoldDB" id="A0ABC8TF59"/>
<feature type="compositionally biased region" description="Basic and acidic residues" evidence="2">
    <location>
        <begin position="388"/>
        <end position="410"/>
    </location>
</feature>
<evidence type="ECO:0000313" key="4">
    <source>
        <dbReference type="EMBL" id="CAK9168077.1"/>
    </source>
</evidence>
<dbReference type="PANTHER" id="PTHR15921">
    <property type="entry name" value="PRE-MRNA CLEAVAGE COMPLEX II"/>
    <property type="match status" value="1"/>
</dbReference>
<dbReference type="GO" id="GO:0006397">
    <property type="term" value="P:mRNA processing"/>
    <property type="evidence" value="ECO:0007669"/>
    <property type="project" value="UniProtKB-KW"/>
</dbReference>
<feature type="compositionally biased region" description="Polar residues" evidence="2">
    <location>
        <begin position="151"/>
        <end position="170"/>
    </location>
</feature>
<comment type="caution">
    <text evidence="4">The sequence shown here is derived from an EMBL/GenBank/DDBJ whole genome shotgun (WGS) entry which is preliminary data.</text>
</comment>
<organism evidence="4 5">
    <name type="scientific">Ilex paraguariensis</name>
    <name type="common">yerba mate</name>
    <dbReference type="NCBI Taxonomy" id="185542"/>
    <lineage>
        <taxon>Eukaryota</taxon>
        <taxon>Viridiplantae</taxon>
        <taxon>Streptophyta</taxon>
        <taxon>Embryophyta</taxon>
        <taxon>Tracheophyta</taxon>
        <taxon>Spermatophyta</taxon>
        <taxon>Magnoliopsida</taxon>
        <taxon>eudicotyledons</taxon>
        <taxon>Gunneridae</taxon>
        <taxon>Pentapetalae</taxon>
        <taxon>asterids</taxon>
        <taxon>campanulids</taxon>
        <taxon>Aquifoliales</taxon>
        <taxon>Aquifoliaceae</taxon>
        <taxon>Ilex</taxon>
    </lineage>
</organism>
<dbReference type="InterPro" id="IPR045154">
    <property type="entry name" value="PCF11-like"/>
</dbReference>
<dbReference type="InterPro" id="IPR008942">
    <property type="entry name" value="ENTH_VHS"/>
</dbReference>
<dbReference type="Proteomes" id="UP001642360">
    <property type="component" value="Unassembled WGS sequence"/>
</dbReference>
<feature type="region of interest" description="Disordered" evidence="2">
    <location>
        <begin position="149"/>
        <end position="229"/>
    </location>
</feature>
<sequence>MEMESSRRPFDRSIRESGQLQHQELVSQYKTALAELTFNSKPIITNLTIIAGENSHAAKAIAATICTNILEVPAEQKLPSLYLLDSIVKNIGRDYIKYFGARLPEVFCKAYRQVDPSIHSGMRHLFGTWKGVFPLQPLQMIEKELGFTPAVNGSSSGTTTSRPDPQSQRPAHSIHVNPKYLEERQRLQQSSRAKVATNNIKGSLGGSPEDAEGLDRTARGSSGMPWTDPPVKIHDIQHPQRDALSGPVREKNIVPAHGDYEGGSDLLRRSGLGVGRSRERITEQGFEKPGFGAGATVTETISSQKNGFDIKHGFPNYPVSRSAIFDAHLRPTHGLASRSNSVMNKSWKNSEEEEYMWDDMNSRPADHGATNNARKDLWTPDGIEKLDFESQLRKPQSELDAGSRVDREPSTDSLSTEKGSKLLLGIECHQCGRRRHI</sequence>
<evidence type="ECO:0000256" key="2">
    <source>
        <dbReference type="SAM" id="MobiDB-lite"/>
    </source>
</evidence>
<reference evidence="4 5" key="1">
    <citation type="submission" date="2024-02" db="EMBL/GenBank/DDBJ databases">
        <authorList>
            <person name="Vignale AGUSTIN F."/>
            <person name="Sosa J E."/>
            <person name="Modenutti C."/>
        </authorList>
    </citation>
    <scope>NUCLEOTIDE SEQUENCE [LARGE SCALE GENOMIC DNA]</scope>
</reference>
<dbReference type="SMART" id="SM00582">
    <property type="entry name" value="RPR"/>
    <property type="match status" value="1"/>
</dbReference>
<protein>
    <recommendedName>
        <fullName evidence="3">CID domain-containing protein</fullName>
    </recommendedName>
</protein>
<evidence type="ECO:0000259" key="3">
    <source>
        <dbReference type="PROSITE" id="PS51391"/>
    </source>
</evidence>
<evidence type="ECO:0000313" key="5">
    <source>
        <dbReference type="Proteomes" id="UP001642360"/>
    </source>
</evidence>
<evidence type="ECO:0000256" key="1">
    <source>
        <dbReference type="ARBA" id="ARBA00022664"/>
    </source>
</evidence>
<dbReference type="Gene3D" id="1.25.40.90">
    <property type="match status" value="1"/>
</dbReference>
<dbReference type="EMBL" id="CAUOFW020005002">
    <property type="protein sequence ID" value="CAK9168077.1"/>
    <property type="molecule type" value="Genomic_DNA"/>
</dbReference>
<feature type="domain" description="CID" evidence="3">
    <location>
        <begin position="21"/>
        <end position="149"/>
    </location>
</feature>
<dbReference type="CDD" id="cd16982">
    <property type="entry name" value="CID_Pcf11"/>
    <property type="match status" value="1"/>
</dbReference>
<dbReference type="InterPro" id="IPR006569">
    <property type="entry name" value="CID_dom"/>
</dbReference>
<keyword evidence="5" id="KW-1185">Reference proteome</keyword>
<gene>
    <name evidence="4" type="ORF">ILEXP_LOCUS37407</name>
</gene>
<dbReference type="FunFam" id="1.25.40.90:FF:000023">
    <property type="entry name" value="polyadenylation and cleavage factor homolog 4"/>
    <property type="match status" value="1"/>
</dbReference>
<dbReference type="PROSITE" id="PS51391">
    <property type="entry name" value="CID"/>
    <property type="match status" value="1"/>
</dbReference>
<proteinExistence type="predicted"/>
<dbReference type="SUPFAM" id="SSF48464">
    <property type="entry name" value="ENTH/VHS domain"/>
    <property type="match status" value="1"/>
</dbReference>
<dbReference type="InterPro" id="IPR047415">
    <property type="entry name" value="Pcf11_CID"/>
</dbReference>
<dbReference type="GO" id="GO:0005634">
    <property type="term" value="C:nucleus"/>
    <property type="evidence" value="ECO:0007669"/>
    <property type="project" value="UniProtKB-ARBA"/>
</dbReference>
<feature type="compositionally biased region" description="Polar residues" evidence="2">
    <location>
        <begin position="187"/>
        <end position="201"/>
    </location>
</feature>
<name>A0ABC8TF59_9AQUA</name>